<dbReference type="Proteomes" id="UP001303368">
    <property type="component" value="Segment"/>
</dbReference>
<gene>
    <name evidence="2" type="ORF">109_029</name>
</gene>
<feature type="compositionally biased region" description="Basic and acidic residues" evidence="1">
    <location>
        <begin position="122"/>
        <end position="133"/>
    </location>
</feature>
<evidence type="ECO:0000313" key="3">
    <source>
        <dbReference type="Proteomes" id="UP001303368"/>
    </source>
</evidence>
<organism evidence="2 3">
    <name type="scientific">Pseudomonas phage 109</name>
    <dbReference type="NCBI Taxonomy" id="3056216"/>
    <lineage>
        <taxon>Viruses</taxon>
        <taxon>Duplodnaviria</taxon>
        <taxon>Heunggongvirae</taxon>
        <taxon>Uroviricota</taxon>
        <taxon>Caudoviricetes</taxon>
        <taxon>Lindbergviridae</taxon>
        <taxon>Pbunavirus</taxon>
        <taxon>Pbunavirus pv109</taxon>
    </lineage>
</organism>
<evidence type="ECO:0008006" key="4">
    <source>
        <dbReference type="Google" id="ProtNLM"/>
    </source>
</evidence>
<evidence type="ECO:0000256" key="1">
    <source>
        <dbReference type="SAM" id="MobiDB-lite"/>
    </source>
</evidence>
<sequence length="356" mass="40031">MEVKHFLPLFRKSLEIVPDPIACGQDDDENCKEHDCRGQLCARLQLGVAELWLHWRRRSDGAGTGVFLTKAGAALACLDRRYGFQILGLLLRLFVDAGDGEPECEHHCRAHDPGAGQQECQRTYDEDGSRQDDGAAPDDEAGQTIGDVDTEFLHFRFLRSRNGWDLELCAAEDISDDFPERRNRPLITVEVGFRIDSQGNIGSGRPFVNGALSHESGHATVTERIRPVRDISRHRVLLSGADDEFLPLAQAYRAYRLPTATAKGLASRRVLIPFMSQFTEARRTVHVIICILHRPNQNQGLEIESMIVDGRVMETKPARQLRMPHMEASGRELDLDEAQAVQRDFVLHRIRDGIHG</sequence>
<keyword evidence="3" id="KW-1185">Reference proteome</keyword>
<accession>A0AAX4B097</accession>
<dbReference type="EMBL" id="OQ831730">
    <property type="protein sequence ID" value="WNG73430.1"/>
    <property type="molecule type" value="Genomic_DNA"/>
</dbReference>
<reference evidence="2 3" key="1">
    <citation type="journal article" date="2023" name="Antimicrob. Agents Chemother.">
        <title>Phage-antibiotic combinations against multidrug-resistant Pseudomonas aeruginosa in in vitro static and dynamic biofilm models.</title>
        <authorList>
            <person name="Holger D.J."/>
            <person name="El Ghali A."/>
            <person name="Bhutani N."/>
            <person name="Lev K.L."/>
            <person name="Stamper K."/>
            <person name="Kebriaei R."/>
            <person name="Kunz Coyne A.J."/>
            <person name="Morisette T."/>
            <person name="Shah R."/>
            <person name="Alexander J."/>
            <person name="Lehman S.M."/>
            <person name="Rojas L.J."/>
            <person name="Marshall S.H."/>
            <person name="Bonomo R.A."/>
            <person name="Rybak M.J."/>
        </authorList>
    </citation>
    <scope>NUCLEOTIDE SEQUENCE [LARGE SCALE GENOMIC DNA]</scope>
</reference>
<proteinExistence type="predicted"/>
<name>A0AAX4B097_9CAUD</name>
<protein>
    <recommendedName>
        <fullName evidence="4">Phage protein</fullName>
    </recommendedName>
</protein>
<feature type="region of interest" description="Disordered" evidence="1">
    <location>
        <begin position="109"/>
        <end position="143"/>
    </location>
</feature>
<evidence type="ECO:0000313" key="2">
    <source>
        <dbReference type="EMBL" id="WNG73430.1"/>
    </source>
</evidence>